<evidence type="ECO:0000313" key="5">
    <source>
        <dbReference type="Proteomes" id="UP000050430"/>
    </source>
</evidence>
<organism evidence="4 5">
    <name type="scientific">Leptolinea tardivitalis</name>
    <dbReference type="NCBI Taxonomy" id="229920"/>
    <lineage>
        <taxon>Bacteria</taxon>
        <taxon>Bacillati</taxon>
        <taxon>Chloroflexota</taxon>
        <taxon>Anaerolineae</taxon>
        <taxon>Anaerolineales</taxon>
        <taxon>Anaerolineaceae</taxon>
        <taxon>Leptolinea</taxon>
    </lineage>
</organism>
<keyword evidence="5" id="KW-1185">Reference proteome</keyword>
<gene>
    <name evidence="4" type="ORF">ADM99_02880</name>
</gene>
<keyword evidence="1" id="KW-0694">RNA-binding</keyword>
<dbReference type="SUPFAM" id="SSF54928">
    <property type="entry name" value="RNA-binding domain, RBD"/>
    <property type="match status" value="1"/>
</dbReference>
<dbReference type="Gene3D" id="3.30.70.330">
    <property type="match status" value="1"/>
</dbReference>
<dbReference type="AlphaFoldDB" id="A0A0N8GLR1"/>
<dbReference type="InterPro" id="IPR050502">
    <property type="entry name" value="Euk_RNA-bind_prot"/>
</dbReference>
<name>A0A0N8GLR1_9CHLR</name>
<dbReference type="SMART" id="SM00360">
    <property type="entry name" value="RRM"/>
    <property type="match status" value="1"/>
</dbReference>
<proteinExistence type="predicted"/>
<evidence type="ECO:0000256" key="2">
    <source>
        <dbReference type="SAM" id="MobiDB-lite"/>
    </source>
</evidence>
<dbReference type="STRING" id="229920.ADM99_02880"/>
<feature type="region of interest" description="Disordered" evidence="2">
    <location>
        <begin position="79"/>
        <end position="119"/>
    </location>
</feature>
<evidence type="ECO:0000313" key="4">
    <source>
        <dbReference type="EMBL" id="KPL73202.1"/>
    </source>
</evidence>
<dbReference type="Pfam" id="PF00076">
    <property type="entry name" value="RRM_1"/>
    <property type="match status" value="1"/>
</dbReference>
<dbReference type="InterPro" id="IPR012677">
    <property type="entry name" value="Nucleotide-bd_a/b_plait_sf"/>
</dbReference>
<dbReference type="PROSITE" id="PS50102">
    <property type="entry name" value="RRM"/>
    <property type="match status" value="1"/>
</dbReference>
<sequence>MMDVKLYVGNISFSTTEDELRTLFSQAGTVKAADVIKDRESGRSKGFAFVTMSTQEEAEEAIKKFNGFSFGSRELKVNIARPKEESGRGGYGGNRNSGGGYGRNQGRNGGDNRYGGFGR</sequence>
<protein>
    <recommendedName>
        <fullName evidence="3">RRM domain-containing protein</fullName>
    </recommendedName>
</protein>
<evidence type="ECO:0000259" key="3">
    <source>
        <dbReference type="PROSITE" id="PS50102"/>
    </source>
</evidence>
<evidence type="ECO:0000256" key="1">
    <source>
        <dbReference type="ARBA" id="ARBA00022884"/>
    </source>
</evidence>
<comment type="caution">
    <text evidence="4">The sequence shown here is derived from an EMBL/GenBank/DDBJ whole genome shotgun (WGS) entry which is preliminary data.</text>
</comment>
<dbReference type="InterPro" id="IPR000504">
    <property type="entry name" value="RRM_dom"/>
</dbReference>
<dbReference type="Proteomes" id="UP000050430">
    <property type="component" value="Unassembled WGS sequence"/>
</dbReference>
<reference evidence="4 5" key="1">
    <citation type="submission" date="2015-07" db="EMBL/GenBank/DDBJ databases">
        <title>Genome sequence of Leptolinea tardivitalis DSM 16556.</title>
        <authorList>
            <person name="Hemp J."/>
            <person name="Ward L.M."/>
            <person name="Pace L.A."/>
            <person name="Fischer W.W."/>
        </authorList>
    </citation>
    <scope>NUCLEOTIDE SEQUENCE [LARGE SCALE GENOMIC DNA]</scope>
    <source>
        <strain evidence="4 5">YMTK-2</strain>
    </source>
</reference>
<dbReference type="EMBL" id="LGCK01000006">
    <property type="protein sequence ID" value="KPL73202.1"/>
    <property type="molecule type" value="Genomic_DNA"/>
</dbReference>
<dbReference type="InterPro" id="IPR035979">
    <property type="entry name" value="RBD_domain_sf"/>
</dbReference>
<accession>A0A0N8GLR1</accession>
<dbReference type="GO" id="GO:0003729">
    <property type="term" value="F:mRNA binding"/>
    <property type="evidence" value="ECO:0007669"/>
    <property type="project" value="TreeGrafter"/>
</dbReference>
<feature type="domain" description="RRM" evidence="3">
    <location>
        <begin position="4"/>
        <end position="82"/>
    </location>
</feature>
<dbReference type="PANTHER" id="PTHR48025">
    <property type="entry name" value="OS02G0815200 PROTEIN"/>
    <property type="match status" value="1"/>
</dbReference>
<dbReference type="PANTHER" id="PTHR48025:SF1">
    <property type="entry name" value="RRM DOMAIN-CONTAINING PROTEIN"/>
    <property type="match status" value="1"/>
</dbReference>
<feature type="compositionally biased region" description="Gly residues" evidence="2">
    <location>
        <begin position="88"/>
        <end position="119"/>
    </location>
</feature>